<reference evidence="2 3" key="1">
    <citation type="journal article" date="2019" name="Emerg. Microbes Infect.">
        <title>Comprehensive subspecies identification of 175 nontuberculous mycobacteria species based on 7547 genomic profiles.</title>
        <authorList>
            <person name="Matsumoto Y."/>
            <person name="Kinjo T."/>
            <person name="Motooka D."/>
            <person name="Nabeya D."/>
            <person name="Jung N."/>
            <person name="Uechi K."/>
            <person name="Horii T."/>
            <person name="Iida T."/>
            <person name="Fujita J."/>
            <person name="Nakamura S."/>
        </authorList>
    </citation>
    <scope>NUCLEOTIDE SEQUENCE [LARGE SCALE GENOMIC DNA]</scope>
    <source>
        <strain evidence="2 3">JCM 30275</strain>
    </source>
</reference>
<keyword evidence="1" id="KW-0812">Transmembrane</keyword>
<dbReference type="KEGG" id="many:MANY_06570"/>
<keyword evidence="3" id="KW-1185">Reference proteome</keyword>
<keyword evidence="1" id="KW-0472">Membrane</keyword>
<evidence type="ECO:0000313" key="2">
    <source>
        <dbReference type="EMBL" id="BBZ75320.1"/>
    </source>
</evidence>
<protein>
    <submittedName>
        <fullName evidence="2">Uncharacterized protein</fullName>
    </submittedName>
</protein>
<dbReference type="AlphaFoldDB" id="A0A6N4W0A0"/>
<dbReference type="EMBL" id="AP022620">
    <property type="protein sequence ID" value="BBZ75320.1"/>
    <property type="molecule type" value="Genomic_DNA"/>
</dbReference>
<proteinExistence type="predicted"/>
<evidence type="ECO:0000256" key="1">
    <source>
        <dbReference type="SAM" id="Phobius"/>
    </source>
</evidence>
<gene>
    <name evidence="2" type="ORF">MANY_06570</name>
</gene>
<feature type="transmembrane region" description="Helical" evidence="1">
    <location>
        <begin position="20"/>
        <end position="45"/>
    </location>
</feature>
<sequence>MPDSAADGLSRPEGPAQRNVVVALGLLVASGQYTVLLADPLLLLLQFGAQRFGLGVHQFGNRG</sequence>
<name>A0A6N4W0A0_9MYCO</name>
<evidence type="ECO:0000313" key="3">
    <source>
        <dbReference type="Proteomes" id="UP000467249"/>
    </source>
</evidence>
<keyword evidence="1" id="KW-1133">Transmembrane helix</keyword>
<organism evidence="2 3">
    <name type="scientific">Mycolicibacterium anyangense</name>
    <dbReference type="NCBI Taxonomy" id="1431246"/>
    <lineage>
        <taxon>Bacteria</taxon>
        <taxon>Bacillati</taxon>
        <taxon>Actinomycetota</taxon>
        <taxon>Actinomycetes</taxon>
        <taxon>Mycobacteriales</taxon>
        <taxon>Mycobacteriaceae</taxon>
        <taxon>Mycolicibacterium</taxon>
    </lineage>
</organism>
<accession>A0A6N4W0A0</accession>
<dbReference type="Proteomes" id="UP000467249">
    <property type="component" value="Chromosome"/>
</dbReference>